<dbReference type="Proteomes" id="UP001409291">
    <property type="component" value="Unassembled WGS sequence"/>
</dbReference>
<dbReference type="RefSeq" id="WP_346583642.1">
    <property type="nucleotide sequence ID" value="NZ_JBDJNQ010000024.1"/>
</dbReference>
<dbReference type="Pfam" id="PF09217">
    <property type="entry name" value="EcoRII-N"/>
    <property type="match status" value="1"/>
</dbReference>
<organism evidence="2 3">
    <name type="scientific">Sphingobacterium kitahiroshimense</name>
    <dbReference type="NCBI Taxonomy" id="470446"/>
    <lineage>
        <taxon>Bacteria</taxon>
        <taxon>Pseudomonadati</taxon>
        <taxon>Bacteroidota</taxon>
        <taxon>Sphingobacteriia</taxon>
        <taxon>Sphingobacteriales</taxon>
        <taxon>Sphingobacteriaceae</taxon>
        <taxon>Sphingobacterium</taxon>
    </lineage>
</organism>
<dbReference type="InterPro" id="IPR015300">
    <property type="entry name" value="DNA-bd_pseudobarrel_sf"/>
</dbReference>
<comment type="caution">
    <text evidence="2">The sequence shown here is derived from an EMBL/GenBank/DDBJ whole genome shotgun (WGS) entry which is preliminary data.</text>
</comment>
<gene>
    <name evidence="2" type="ORF">ABE541_25840</name>
</gene>
<dbReference type="Gene3D" id="2.40.330.10">
    <property type="entry name" value="DNA-binding pseudobarrel domain"/>
    <property type="match status" value="1"/>
</dbReference>
<evidence type="ECO:0000259" key="1">
    <source>
        <dbReference type="Pfam" id="PF09217"/>
    </source>
</evidence>
<sequence>MNIVSKALECIENGNAYFHKYLTPNDVGSNGGHQAGIYISKDDGRKLFPKPFKKGENVHADIEIQWYGSEMSRVCNFIYYGKALRTNEFRITRLERRF</sequence>
<keyword evidence="3" id="KW-1185">Reference proteome</keyword>
<evidence type="ECO:0000313" key="3">
    <source>
        <dbReference type="Proteomes" id="UP001409291"/>
    </source>
</evidence>
<evidence type="ECO:0000313" key="2">
    <source>
        <dbReference type="EMBL" id="MEN5380710.1"/>
    </source>
</evidence>
<reference evidence="2 3" key="1">
    <citation type="submission" date="2024-04" db="EMBL/GenBank/DDBJ databases">
        <title>WGS of bacteria from Torrens River.</title>
        <authorList>
            <person name="Wyrsch E.R."/>
            <person name="Drigo B."/>
        </authorList>
    </citation>
    <scope>NUCLEOTIDE SEQUENCE [LARGE SCALE GENOMIC DNA]</scope>
    <source>
        <strain evidence="2 3">TWI391</strain>
    </source>
</reference>
<dbReference type="SUPFAM" id="SSF101936">
    <property type="entry name" value="DNA-binding pseudobarrel domain"/>
    <property type="match status" value="1"/>
</dbReference>
<protein>
    <submittedName>
        <fullName evidence="2">EcoRII N-terminal effector-binding domain-containing protein</fullName>
    </submittedName>
</protein>
<accession>A0ABV0C1J5</accession>
<feature type="domain" description="Restriction endonuclease type II EcoRII N-terminal" evidence="1">
    <location>
        <begin position="14"/>
        <end position="94"/>
    </location>
</feature>
<proteinExistence type="predicted"/>
<name>A0ABV0C1J5_9SPHI</name>
<dbReference type="InterPro" id="IPR023372">
    <property type="entry name" value="Rest_endonuc_II_EcoRII_N"/>
</dbReference>
<dbReference type="EMBL" id="JBDJNQ010000024">
    <property type="protein sequence ID" value="MEN5380710.1"/>
    <property type="molecule type" value="Genomic_DNA"/>
</dbReference>